<proteinExistence type="predicted"/>
<evidence type="ECO:0000313" key="1">
    <source>
        <dbReference type="EMBL" id="KLU03992.1"/>
    </source>
</evidence>
<protein>
    <submittedName>
        <fullName evidence="1">Uncharacterized protein</fullName>
    </submittedName>
</protein>
<organism evidence="1 2">
    <name type="scientific">Rhodopirellula islandica</name>
    <dbReference type="NCBI Taxonomy" id="595434"/>
    <lineage>
        <taxon>Bacteria</taxon>
        <taxon>Pseudomonadati</taxon>
        <taxon>Planctomycetota</taxon>
        <taxon>Planctomycetia</taxon>
        <taxon>Pirellulales</taxon>
        <taxon>Pirellulaceae</taxon>
        <taxon>Rhodopirellula</taxon>
    </lineage>
</organism>
<sequence>MQARRAFRRFQVSPTGLESIRRERSRYAGVIGYVSRLAFATVPTQNRGERWAAKYVV</sequence>
<reference evidence="1" key="1">
    <citation type="submission" date="2015-05" db="EMBL/GenBank/DDBJ databases">
        <title>Permanent draft genome of Rhodopirellula islandicus K833.</title>
        <authorList>
            <person name="Kizina J."/>
            <person name="Richter M."/>
            <person name="Glockner F.O."/>
            <person name="Harder J."/>
        </authorList>
    </citation>
    <scope>NUCLEOTIDE SEQUENCE [LARGE SCALE GENOMIC DNA]</scope>
    <source>
        <strain evidence="1">K833</strain>
    </source>
</reference>
<name>A0A0J1BBH4_RHOIS</name>
<dbReference type="Proteomes" id="UP000036367">
    <property type="component" value="Unassembled WGS sequence"/>
</dbReference>
<evidence type="ECO:0000313" key="2">
    <source>
        <dbReference type="Proteomes" id="UP000036367"/>
    </source>
</evidence>
<comment type="caution">
    <text evidence="1">The sequence shown here is derived from an EMBL/GenBank/DDBJ whole genome shotgun (WGS) entry which is preliminary data.</text>
</comment>
<accession>A0A0J1BBH4</accession>
<keyword evidence="2" id="KW-1185">Reference proteome</keyword>
<gene>
    <name evidence="1" type="ORF">RISK_003961</name>
</gene>
<dbReference type="AlphaFoldDB" id="A0A0J1BBH4"/>
<dbReference type="EMBL" id="LECT01000030">
    <property type="protein sequence ID" value="KLU03992.1"/>
    <property type="molecule type" value="Genomic_DNA"/>
</dbReference>